<proteinExistence type="predicted"/>
<feature type="compositionally biased region" description="Low complexity" evidence="1">
    <location>
        <begin position="135"/>
        <end position="153"/>
    </location>
</feature>
<feature type="region of interest" description="Disordered" evidence="1">
    <location>
        <begin position="87"/>
        <end position="118"/>
    </location>
</feature>
<sequence>MTRPAELTPGETDTTVRLGNEEVMSFPAPHEGLDRGSVYSQVKYFYWSAIVLLDMKLTSHVPTTTYGGAESTTPAILQQCHTPHALSPTYSHGHMSPTFGHVPTPPPYSPKQPYDARRSVRSSQEIYNPTYEEISTGSDTTSVSSASVSSDGVETLQQRESMIEGPGPPGGWSAPGTCTCSGGRRSSQGRRGMRGGRARKTRASSSATSTGTTEGSEYHEAFVSHLVPSLTMKSASSAVRHPALPYTIQGTSDGRTSTSSSSDLPVDRCVAPREPRYYVGIPPPVTRSPVTPEGPGRGPPGIHFGGDSIEGSSGTSTCGADRPSPTDRGLPPLPSRSDRYRIYFTTDRRRGAEVAPLGPNTRTLDPSARKRQRRHEASNTLENEPLYHEL</sequence>
<dbReference type="EMBL" id="JAXCGZ010013287">
    <property type="protein sequence ID" value="KAK7072967.1"/>
    <property type="molecule type" value="Genomic_DNA"/>
</dbReference>
<dbReference type="Proteomes" id="UP001381693">
    <property type="component" value="Unassembled WGS sequence"/>
</dbReference>
<organism evidence="2 3">
    <name type="scientific">Halocaridina rubra</name>
    <name type="common">Hawaiian red shrimp</name>
    <dbReference type="NCBI Taxonomy" id="373956"/>
    <lineage>
        <taxon>Eukaryota</taxon>
        <taxon>Metazoa</taxon>
        <taxon>Ecdysozoa</taxon>
        <taxon>Arthropoda</taxon>
        <taxon>Crustacea</taxon>
        <taxon>Multicrustacea</taxon>
        <taxon>Malacostraca</taxon>
        <taxon>Eumalacostraca</taxon>
        <taxon>Eucarida</taxon>
        <taxon>Decapoda</taxon>
        <taxon>Pleocyemata</taxon>
        <taxon>Caridea</taxon>
        <taxon>Atyoidea</taxon>
        <taxon>Atyidae</taxon>
        <taxon>Halocaridina</taxon>
    </lineage>
</organism>
<reference evidence="2 3" key="1">
    <citation type="submission" date="2023-11" db="EMBL/GenBank/DDBJ databases">
        <title>Halocaridina rubra genome assembly.</title>
        <authorList>
            <person name="Smith C."/>
        </authorList>
    </citation>
    <scope>NUCLEOTIDE SEQUENCE [LARGE SCALE GENOMIC DNA]</scope>
    <source>
        <strain evidence="2">EP-1</strain>
        <tissue evidence="2">Whole</tissue>
    </source>
</reference>
<comment type="caution">
    <text evidence="2">The sequence shown here is derived from an EMBL/GenBank/DDBJ whole genome shotgun (WGS) entry which is preliminary data.</text>
</comment>
<feature type="region of interest" description="Disordered" evidence="1">
    <location>
        <begin position="133"/>
        <end position="216"/>
    </location>
</feature>
<feature type="region of interest" description="Disordered" evidence="1">
    <location>
        <begin position="246"/>
        <end position="390"/>
    </location>
</feature>
<name>A0AAN9A7Q7_HALRR</name>
<evidence type="ECO:0000256" key="1">
    <source>
        <dbReference type="SAM" id="MobiDB-lite"/>
    </source>
</evidence>
<dbReference type="AlphaFoldDB" id="A0AAN9A7Q7"/>
<feature type="compositionally biased region" description="Basic residues" evidence="1">
    <location>
        <begin position="187"/>
        <end position="202"/>
    </location>
</feature>
<evidence type="ECO:0000313" key="2">
    <source>
        <dbReference type="EMBL" id="KAK7072967.1"/>
    </source>
</evidence>
<keyword evidence="3" id="KW-1185">Reference proteome</keyword>
<feature type="compositionally biased region" description="Basic and acidic residues" evidence="1">
    <location>
        <begin position="336"/>
        <end position="352"/>
    </location>
</feature>
<gene>
    <name evidence="2" type="ORF">SK128_009697</name>
</gene>
<protein>
    <submittedName>
        <fullName evidence="2">Uncharacterized protein</fullName>
    </submittedName>
</protein>
<evidence type="ECO:0000313" key="3">
    <source>
        <dbReference type="Proteomes" id="UP001381693"/>
    </source>
</evidence>
<accession>A0AAN9A7Q7</accession>
<feature type="compositionally biased region" description="Low complexity" evidence="1">
    <location>
        <begin position="203"/>
        <end position="215"/>
    </location>
</feature>
<feature type="compositionally biased region" description="Low complexity" evidence="1">
    <location>
        <begin position="250"/>
        <end position="263"/>
    </location>
</feature>